<dbReference type="PROSITE" id="PS51369">
    <property type="entry name" value="TCP"/>
    <property type="match status" value="1"/>
</dbReference>
<name>A0A2G9I0L4_9LAMI</name>
<dbReference type="PANTHER" id="PTHR31072">
    <property type="entry name" value="TRANSCRIPTION FACTOR TCP4-RELATED"/>
    <property type="match status" value="1"/>
</dbReference>
<feature type="domain" description="TCP" evidence="7">
    <location>
        <begin position="30"/>
        <end position="88"/>
    </location>
</feature>
<evidence type="ECO:0000256" key="4">
    <source>
        <dbReference type="ARBA" id="ARBA00023163"/>
    </source>
</evidence>
<dbReference type="GO" id="GO:0003700">
    <property type="term" value="F:DNA-binding transcription factor activity"/>
    <property type="evidence" value="ECO:0007669"/>
    <property type="project" value="InterPro"/>
</dbReference>
<keyword evidence="3" id="KW-0238">DNA-binding</keyword>
<dbReference type="InterPro" id="IPR005333">
    <property type="entry name" value="Transcription_factor_TCP"/>
</dbReference>
<keyword evidence="9" id="KW-1185">Reference proteome</keyword>
<evidence type="ECO:0000259" key="7">
    <source>
        <dbReference type="PROSITE" id="PS51369"/>
    </source>
</evidence>
<dbReference type="Pfam" id="PF03634">
    <property type="entry name" value="TCP"/>
    <property type="match status" value="1"/>
</dbReference>
<keyword evidence="2" id="KW-0805">Transcription regulation</keyword>
<evidence type="ECO:0000256" key="3">
    <source>
        <dbReference type="ARBA" id="ARBA00023125"/>
    </source>
</evidence>
<dbReference type="EMBL" id="NKXS01000592">
    <property type="protein sequence ID" value="PIN23302.1"/>
    <property type="molecule type" value="Genomic_DNA"/>
</dbReference>
<dbReference type="InterPro" id="IPR017887">
    <property type="entry name" value="TF_TCP_subgr"/>
</dbReference>
<organism evidence="8 9">
    <name type="scientific">Handroanthus impetiginosus</name>
    <dbReference type="NCBI Taxonomy" id="429701"/>
    <lineage>
        <taxon>Eukaryota</taxon>
        <taxon>Viridiplantae</taxon>
        <taxon>Streptophyta</taxon>
        <taxon>Embryophyta</taxon>
        <taxon>Tracheophyta</taxon>
        <taxon>Spermatophyta</taxon>
        <taxon>Magnoliopsida</taxon>
        <taxon>eudicotyledons</taxon>
        <taxon>Gunneridae</taxon>
        <taxon>Pentapetalae</taxon>
        <taxon>asterids</taxon>
        <taxon>lamiids</taxon>
        <taxon>Lamiales</taxon>
        <taxon>Bignoniaceae</taxon>
        <taxon>Crescentiina</taxon>
        <taxon>Tabebuia alliance</taxon>
        <taxon>Handroanthus</taxon>
    </lineage>
</organism>
<reference evidence="9" key="1">
    <citation type="journal article" date="2018" name="Gigascience">
        <title>Genome assembly of the Pink Ipe (Handroanthus impetiginosus, Bignoniaceae), a highly valued, ecologically keystone Neotropical timber forest tree.</title>
        <authorList>
            <person name="Silva-Junior O.B."/>
            <person name="Grattapaglia D."/>
            <person name="Novaes E."/>
            <person name="Collevatti R.G."/>
        </authorList>
    </citation>
    <scope>NUCLEOTIDE SEQUENCE [LARGE SCALE GENOMIC DNA]</scope>
    <source>
        <strain evidence="9">cv. UFG-1</strain>
    </source>
</reference>
<evidence type="ECO:0000313" key="9">
    <source>
        <dbReference type="Proteomes" id="UP000231279"/>
    </source>
</evidence>
<gene>
    <name evidence="8" type="ORF">CDL12_03965</name>
</gene>
<keyword evidence="5" id="KW-0539">Nucleus</keyword>
<feature type="compositionally biased region" description="Polar residues" evidence="6">
    <location>
        <begin position="97"/>
        <end position="110"/>
    </location>
</feature>
<comment type="subcellular location">
    <subcellularLocation>
        <location evidence="1">Nucleus</location>
    </subcellularLocation>
</comment>
<evidence type="ECO:0000256" key="6">
    <source>
        <dbReference type="SAM" id="MobiDB-lite"/>
    </source>
</evidence>
<evidence type="ECO:0000313" key="8">
    <source>
        <dbReference type="EMBL" id="PIN23302.1"/>
    </source>
</evidence>
<proteinExistence type="predicted"/>
<dbReference type="Proteomes" id="UP000231279">
    <property type="component" value="Unassembled WGS sequence"/>
</dbReference>
<dbReference type="GO" id="GO:0043565">
    <property type="term" value="F:sequence-specific DNA binding"/>
    <property type="evidence" value="ECO:0007669"/>
    <property type="project" value="TreeGrafter"/>
</dbReference>
<dbReference type="STRING" id="429701.A0A2G9I0L4"/>
<dbReference type="AlphaFoldDB" id="A0A2G9I0L4"/>
<dbReference type="GO" id="GO:2000032">
    <property type="term" value="P:regulation of secondary shoot formation"/>
    <property type="evidence" value="ECO:0007669"/>
    <property type="project" value="TreeGrafter"/>
</dbReference>
<protein>
    <recommendedName>
        <fullName evidence="7">TCP domain-containing protein</fullName>
    </recommendedName>
</protein>
<accession>A0A2G9I0L4</accession>
<sequence length="288" mass="32161">MDIPPKLKATRRKADIIEVHGGRIIRSGGRKDRHSKVCTARGTRDRRVRLSPRTAIQFYDVQDRLGYDRPSKAIDWLMKEAKAAIDALNKPPPLDATNVTENQHMQQESGRGITQNLENLNNDNPSSSFGFLSNGPDFQAYPSDDFSLSISRSEAPDDSVPYPNYNHEGFFSAPLTTTSEIFDLEMARLQRIFTWNYANARGAGEDYSSVHSLPLNFPAVSPVLGHGQMFSQREPLQSRITGFSPITSQFPGISFSSDELPNFTTAASLKENEMEKVAASTAFLHYEK</sequence>
<keyword evidence="4" id="KW-0804">Transcription</keyword>
<dbReference type="GO" id="GO:0005634">
    <property type="term" value="C:nucleus"/>
    <property type="evidence" value="ECO:0007669"/>
    <property type="project" value="UniProtKB-SubCell"/>
</dbReference>
<comment type="caution">
    <text evidence="8">The sequence shown here is derived from an EMBL/GenBank/DDBJ whole genome shotgun (WGS) entry which is preliminary data.</text>
</comment>
<dbReference type="OrthoDB" id="1927134at2759"/>
<evidence type="ECO:0000256" key="1">
    <source>
        <dbReference type="ARBA" id="ARBA00004123"/>
    </source>
</evidence>
<feature type="region of interest" description="Disordered" evidence="6">
    <location>
        <begin position="88"/>
        <end position="110"/>
    </location>
</feature>
<evidence type="ECO:0000256" key="2">
    <source>
        <dbReference type="ARBA" id="ARBA00023015"/>
    </source>
</evidence>
<evidence type="ECO:0000256" key="5">
    <source>
        <dbReference type="ARBA" id="ARBA00023242"/>
    </source>
</evidence>
<dbReference type="PANTHER" id="PTHR31072:SF240">
    <property type="entry name" value="TRANSCRIPTION FACTOR TCP10"/>
    <property type="match status" value="1"/>
</dbReference>